<dbReference type="EMBL" id="JABBPN010000013">
    <property type="protein sequence ID" value="NMO96962.1"/>
    <property type="molecule type" value="Genomic_DNA"/>
</dbReference>
<comment type="similarity">
    <text evidence="1">Belongs to the adrenodoxin/putidaredoxin family.</text>
</comment>
<proteinExistence type="inferred from homology"/>
<gene>
    <name evidence="8" type="ORF">HII30_14445</name>
</gene>
<dbReference type="GO" id="GO:0051537">
    <property type="term" value="F:2 iron, 2 sulfur cluster binding"/>
    <property type="evidence" value="ECO:0007669"/>
    <property type="project" value="UniProtKB-KW"/>
</dbReference>
<feature type="domain" description="2Fe-2S ferredoxin-type" evidence="7">
    <location>
        <begin position="3"/>
        <end position="97"/>
    </location>
</feature>
<evidence type="ECO:0000256" key="2">
    <source>
        <dbReference type="ARBA" id="ARBA00022714"/>
    </source>
</evidence>
<dbReference type="GO" id="GO:0140647">
    <property type="term" value="P:P450-containing electron transport chain"/>
    <property type="evidence" value="ECO:0007669"/>
    <property type="project" value="InterPro"/>
</dbReference>
<reference evidence="8 9" key="1">
    <citation type="submission" date="2020-04" db="EMBL/GenBank/DDBJ databases">
        <title>Paenibacillus algicola sp. nov., a novel marine bacterium producing alginate lyase.</title>
        <authorList>
            <person name="Huang H."/>
        </authorList>
    </citation>
    <scope>NUCLEOTIDE SEQUENCE [LARGE SCALE GENOMIC DNA]</scope>
    <source>
        <strain evidence="8 9">L7-75</strain>
    </source>
</reference>
<evidence type="ECO:0000256" key="4">
    <source>
        <dbReference type="ARBA" id="ARBA00023004"/>
    </source>
</evidence>
<dbReference type="PANTHER" id="PTHR23426">
    <property type="entry name" value="FERREDOXIN/ADRENODOXIN"/>
    <property type="match status" value="1"/>
</dbReference>
<dbReference type="InterPro" id="IPR001041">
    <property type="entry name" value="2Fe-2S_ferredoxin-type"/>
</dbReference>
<dbReference type="InterPro" id="IPR012675">
    <property type="entry name" value="Beta-grasp_dom_sf"/>
</dbReference>
<evidence type="ECO:0000256" key="3">
    <source>
        <dbReference type="ARBA" id="ARBA00022723"/>
    </source>
</evidence>
<keyword evidence="9" id="KW-1185">Reference proteome</keyword>
<dbReference type="SUPFAM" id="SSF54292">
    <property type="entry name" value="2Fe-2S ferredoxin-like"/>
    <property type="match status" value="1"/>
</dbReference>
<comment type="cofactor">
    <cofactor evidence="6">
        <name>[2Fe-2S] cluster</name>
        <dbReference type="ChEBI" id="CHEBI:190135"/>
    </cofactor>
</comment>
<keyword evidence="5" id="KW-0411">Iron-sulfur</keyword>
<dbReference type="InterPro" id="IPR036010">
    <property type="entry name" value="2Fe-2S_ferredoxin-like_sf"/>
</dbReference>
<evidence type="ECO:0000256" key="5">
    <source>
        <dbReference type="ARBA" id="ARBA00023014"/>
    </source>
</evidence>
<accession>A0A848MA60</accession>
<comment type="caution">
    <text evidence="8">The sequence shown here is derived from an EMBL/GenBank/DDBJ whole genome shotgun (WGS) entry which is preliminary data.</text>
</comment>
<name>A0A848MA60_PAELE</name>
<evidence type="ECO:0000256" key="1">
    <source>
        <dbReference type="ARBA" id="ARBA00010914"/>
    </source>
</evidence>
<evidence type="ECO:0000313" key="8">
    <source>
        <dbReference type="EMBL" id="NMO96962.1"/>
    </source>
</evidence>
<dbReference type="CDD" id="cd00207">
    <property type="entry name" value="fer2"/>
    <property type="match status" value="1"/>
</dbReference>
<keyword evidence="4" id="KW-0408">Iron</keyword>
<dbReference type="GO" id="GO:0046872">
    <property type="term" value="F:metal ion binding"/>
    <property type="evidence" value="ECO:0007669"/>
    <property type="project" value="UniProtKB-KW"/>
</dbReference>
<evidence type="ECO:0000259" key="7">
    <source>
        <dbReference type="PROSITE" id="PS51085"/>
    </source>
</evidence>
<dbReference type="InterPro" id="IPR001055">
    <property type="entry name" value="Adrenodoxin-like"/>
</dbReference>
<dbReference type="PANTHER" id="PTHR23426:SF65">
    <property type="entry name" value="FERREDOXIN-2, MITOCHONDRIAL"/>
    <property type="match status" value="1"/>
</dbReference>
<dbReference type="Pfam" id="PF00111">
    <property type="entry name" value="Fer2"/>
    <property type="match status" value="1"/>
</dbReference>
<dbReference type="Gene3D" id="3.10.20.30">
    <property type="match status" value="1"/>
</dbReference>
<keyword evidence="2" id="KW-0001">2Fe-2S</keyword>
<dbReference type="Proteomes" id="UP000565468">
    <property type="component" value="Unassembled WGS sequence"/>
</dbReference>
<dbReference type="GO" id="GO:0009055">
    <property type="term" value="F:electron transfer activity"/>
    <property type="evidence" value="ECO:0007669"/>
    <property type="project" value="TreeGrafter"/>
</dbReference>
<sequence length="118" mass="13141">MNHNVTFMPQGKTITVRHGVSILEAARKAGIHIATRCGGKMGCLMCKVTLPEEQQKNLLPPKEGERRKLGSLLEKGTRLSCQSMVQHDVIVLIPEDPLKAAVRKQLEAARNRDNEDFI</sequence>
<protein>
    <submittedName>
        <fullName evidence="8">2Fe-2S iron-sulfur cluster binding domain-containing protein</fullName>
    </submittedName>
</protein>
<keyword evidence="3" id="KW-0479">Metal-binding</keyword>
<evidence type="ECO:0000256" key="6">
    <source>
        <dbReference type="ARBA" id="ARBA00034078"/>
    </source>
</evidence>
<organism evidence="8 9">
    <name type="scientific">Paenibacillus lemnae</name>
    <dbReference type="NCBI Taxonomy" id="1330551"/>
    <lineage>
        <taxon>Bacteria</taxon>
        <taxon>Bacillati</taxon>
        <taxon>Bacillota</taxon>
        <taxon>Bacilli</taxon>
        <taxon>Bacillales</taxon>
        <taxon>Paenibacillaceae</taxon>
        <taxon>Paenibacillus</taxon>
    </lineage>
</organism>
<evidence type="ECO:0000313" key="9">
    <source>
        <dbReference type="Proteomes" id="UP000565468"/>
    </source>
</evidence>
<dbReference type="AlphaFoldDB" id="A0A848MA60"/>
<dbReference type="PROSITE" id="PS51085">
    <property type="entry name" value="2FE2S_FER_2"/>
    <property type="match status" value="1"/>
</dbReference>